<evidence type="ECO:0000256" key="4">
    <source>
        <dbReference type="PIRSR" id="PIRSR000188-1"/>
    </source>
</evidence>
<feature type="domain" description="Glutamate/phenylalanine/leucine/valine/L-tryptophan dehydrogenase C-terminal" evidence="7">
    <location>
        <begin position="153"/>
        <end position="360"/>
    </location>
</feature>
<dbReference type="Gene3D" id="3.40.50.720">
    <property type="entry name" value="NAD(P)-binding Rossmann-like Domain"/>
    <property type="match status" value="1"/>
</dbReference>
<dbReference type="InterPro" id="IPR006095">
    <property type="entry name" value="Glu/Leu/Phe/Val/Trp_DH"/>
</dbReference>
<dbReference type="InterPro" id="IPR016211">
    <property type="entry name" value="Glu/Phe/Leu/Val/Trp_DH_bac/arc"/>
</dbReference>
<dbReference type="GO" id="GO:0006520">
    <property type="term" value="P:amino acid metabolic process"/>
    <property type="evidence" value="ECO:0007669"/>
    <property type="project" value="InterPro"/>
</dbReference>
<accession>A0AAT9LET2</accession>
<comment type="similarity">
    <text evidence="1 6">Belongs to the Glu/Leu/Phe/Val dehydrogenases family.</text>
</comment>
<dbReference type="PIRSF" id="PIRSF000188">
    <property type="entry name" value="Phe_leu_dh"/>
    <property type="match status" value="1"/>
</dbReference>
<name>A0AAT9LET2_9FIRM</name>
<dbReference type="GO" id="GO:0016639">
    <property type="term" value="F:oxidoreductase activity, acting on the CH-NH2 group of donors, NAD or NADP as acceptor"/>
    <property type="evidence" value="ECO:0007669"/>
    <property type="project" value="InterPro"/>
</dbReference>
<organism evidence="8">
    <name type="scientific">Candidatus Fermentithermobacillus carboniphilus</name>
    <dbReference type="NCBI Taxonomy" id="3085328"/>
    <lineage>
        <taxon>Bacteria</taxon>
        <taxon>Bacillati</taxon>
        <taxon>Bacillota</taxon>
        <taxon>Candidatus Fermentithermobacillia</taxon>
        <taxon>Candidatus Fermentithermobacillales</taxon>
        <taxon>Candidatus Fermentithermobacillaceae</taxon>
        <taxon>Candidatus Fermentithermobacillus</taxon>
    </lineage>
</organism>
<feature type="binding site" evidence="5">
    <location>
        <begin position="189"/>
        <end position="194"/>
    </location>
    <ligand>
        <name>NAD(+)</name>
        <dbReference type="ChEBI" id="CHEBI:57540"/>
    </ligand>
</feature>
<dbReference type="PANTHER" id="PTHR42722">
    <property type="entry name" value="LEUCINE DEHYDROGENASE"/>
    <property type="match status" value="1"/>
</dbReference>
<dbReference type="InterPro" id="IPR036291">
    <property type="entry name" value="NAD(P)-bd_dom_sf"/>
</dbReference>
<dbReference type="Gene3D" id="3.40.50.10860">
    <property type="entry name" value="Leucine Dehydrogenase, chain A, domain 1"/>
    <property type="match status" value="1"/>
</dbReference>
<dbReference type="EMBL" id="CP062796">
    <property type="protein sequence ID" value="QUL99544.1"/>
    <property type="molecule type" value="Genomic_DNA"/>
</dbReference>
<dbReference type="InterPro" id="IPR046346">
    <property type="entry name" value="Aminoacid_DH-like_N_sf"/>
</dbReference>
<dbReference type="AlphaFoldDB" id="A0AAT9LET2"/>
<dbReference type="PRINTS" id="PR00082">
    <property type="entry name" value="GLFDHDRGNASE"/>
</dbReference>
<dbReference type="SMART" id="SM00839">
    <property type="entry name" value="ELFV_dehydrog"/>
    <property type="match status" value="1"/>
</dbReference>
<dbReference type="SUPFAM" id="SSF51735">
    <property type="entry name" value="NAD(P)-binding Rossmann-fold domains"/>
    <property type="match status" value="1"/>
</dbReference>
<evidence type="ECO:0000256" key="5">
    <source>
        <dbReference type="PIRSR" id="PIRSR000188-2"/>
    </source>
</evidence>
<keyword evidence="3 5" id="KW-0520">NAD</keyword>
<keyword evidence="2 6" id="KW-0560">Oxidoreductase</keyword>
<evidence type="ECO:0000256" key="6">
    <source>
        <dbReference type="RuleBase" id="RU004417"/>
    </source>
</evidence>
<evidence type="ECO:0000256" key="2">
    <source>
        <dbReference type="ARBA" id="ARBA00023002"/>
    </source>
</evidence>
<reference evidence="8" key="2">
    <citation type="journal article" date="2023" name="Biology">
        <title>Prokaryotic Life Associated with Coal-Fire Gas Vents Revealed by Metagenomics.</title>
        <authorList>
            <person name="Kadnikov V.V."/>
            <person name="Mardanov A.V."/>
            <person name="Beletsky A.V."/>
            <person name="Karnachuk O.V."/>
            <person name="Ravin N.V."/>
        </authorList>
    </citation>
    <scope>NUCLEOTIDE SEQUENCE</scope>
    <source>
        <strain evidence="8">Bu02</strain>
    </source>
</reference>
<dbReference type="PANTHER" id="PTHR42722:SF1">
    <property type="entry name" value="VALINE DEHYDROGENASE"/>
    <property type="match status" value="1"/>
</dbReference>
<gene>
    <name evidence="8" type="ORF">IMF26_02245</name>
</gene>
<dbReference type="CDD" id="cd01075">
    <property type="entry name" value="NAD_bind_Leu_Phe_Val_DH"/>
    <property type="match status" value="1"/>
</dbReference>
<evidence type="ECO:0000256" key="1">
    <source>
        <dbReference type="ARBA" id="ARBA00006382"/>
    </source>
</evidence>
<proteinExistence type="inferred from homology"/>
<dbReference type="GO" id="GO:0000166">
    <property type="term" value="F:nucleotide binding"/>
    <property type="evidence" value="ECO:0007669"/>
    <property type="project" value="UniProtKB-KW"/>
</dbReference>
<evidence type="ECO:0000259" key="7">
    <source>
        <dbReference type="SMART" id="SM00839"/>
    </source>
</evidence>
<dbReference type="InterPro" id="IPR006096">
    <property type="entry name" value="Glu/Leu/Phe/Val/Trp_DH_C"/>
</dbReference>
<reference evidence="8" key="1">
    <citation type="submission" date="2020-10" db="EMBL/GenBank/DDBJ databases">
        <authorList>
            <person name="Kadnikov V."/>
            <person name="Beletsky A.V."/>
            <person name="Mardanov A.V."/>
            <person name="Karnachuk O.V."/>
            <person name="Ravin N.V."/>
        </authorList>
    </citation>
    <scope>NUCLEOTIDE SEQUENCE</scope>
    <source>
        <strain evidence="8">Bu02</strain>
    </source>
</reference>
<evidence type="ECO:0000313" key="8">
    <source>
        <dbReference type="EMBL" id="QUL99544.1"/>
    </source>
</evidence>
<dbReference type="Pfam" id="PF00208">
    <property type="entry name" value="ELFV_dehydrog"/>
    <property type="match status" value="2"/>
</dbReference>
<evidence type="ECO:0000256" key="3">
    <source>
        <dbReference type="ARBA" id="ARBA00023027"/>
    </source>
</evidence>
<sequence length="366" mass="40063">MLLRKEAIWLDLFDMMAREGHEQVMFFRDKAKKLKAIIALHDTTLGPALGGTRMFPYKTEEEAILDALRLSKGMTLKSGACGNHFGGGKGIIWGDPDRDKDEGLFRAYGRFIEGLNGRFITGTDVGTYPADFVHCLPETQYVVGLPSEYGGSGDTSVLTAYGVFLGILACVEEVFGRRDLQGMSVAVQGLGKVGKKLCVHLKEAGARLIVADIKDSRAREVSSELGATLVSPSEILEVEADIFSPNAMGGILNEETIPKLNCRIVAGAANNQLANPYDAIRLFQRGILYAPDYIVNAGGVIGVADELEGYNPERARRKVENIPLLLKKVFRISREEGIDTEKAAGRMVEARLREVLQLKGIYVPER</sequence>
<keyword evidence="5" id="KW-0547">Nucleotide-binding</keyword>
<dbReference type="SUPFAM" id="SSF53223">
    <property type="entry name" value="Aminoacid dehydrogenase-like, N-terminal domain"/>
    <property type="match status" value="1"/>
</dbReference>
<dbReference type="Pfam" id="PF02812">
    <property type="entry name" value="ELFV_dehydrog_N"/>
    <property type="match status" value="1"/>
</dbReference>
<protein>
    <submittedName>
        <fullName evidence="8">Glu/Leu/Phe/Val dehydrogenase</fullName>
    </submittedName>
</protein>
<dbReference type="KEGG" id="fcz:IMF26_02245"/>
<feature type="active site" description="Proton donor/acceptor" evidence="4">
    <location>
        <position position="89"/>
    </location>
</feature>
<dbReference type="InterPro" id="IPR006097">
    <property type="entry name" value="Glu/Leu/Phe/Val/Trp_DH_dimer"/>
</dbReference>